<keyword evidence="3" id="KW-0217">Developmental protein</keyword>
<feature type="domain" description="BROMI N-terminal" evidence="11">
    <location>
        <begin position="17"/>
        <end position="132"/>
    </location>
</feature>
<dbReference type="InterPro" id="IPR032735">
    <property type="entry name" value="BROMI_M"/>
</dbReference>
<dbReference type="Proteomes" id="UP000749559">
    <property type="component" value="Unassembled WGS sequence"/>
</dbReference>
<evidence type="ECO:0000256" key="1">
    <source>
        <dbReference type="ARBA" id="ARBA00004138"/>
    </source>
</evidence>
<evidence type="ECO:0000256" key="5">
    <source>
        <dbReference type="ARBA" id="ARBA00023069"/>
    </source>
</evidence>
<dbReference type="Gene3D" id="1.10.472.80">
    <property type="entry name" value="Ypt/Rab-GAP domain of gyp1p, domain 3"/>
    <property type="match status" value="1"/>
</dbReference>
<dbReference type="Pfam" id="PF23431">
    <property type="entry name" value="BROMI_N"/>
    <property type="match status" value="1"/>
</dbReference>
<comment type="subcellular location">
    <subcellularLocation>
        <location evidence="1">Cell projection</location>
        <location evidence="1">Cilium</location>
    </subcellularLocation>
    <subcellularLocation>
        <location evidence="2">Cytoplasm</location>
    </subcellularLocation>
</comment>
<proteinExistence type="predicted"/>
<organism evidence="13 14">
    <name type="scientific">Owenia fusiformis</name>
    <name type="common">Polychaete worm</name>
    <dbReference type="NCBI Taxonomy" id="6347"/>
    <lineage>
        <taxon>Eukaryota</taxon>
        <taxon>Metazoa</taxon>
        <taxon>Spiralia</taxon>
        <taxon>Lophotrochozoa</taxon>
        <taxon>Annelida</taxon>
        <taxon>Polychaeta</taxon>
        <taxon>Sedentaria</taxon>
        <taxon>Canalipalpata</taxon>
        <taxon>Sabellida</taxon>
        <taxon>Oweniida</taxon>
        <taxon>Oweniidae</taxon>
        <taxon>Owenia</taxon>
    </lineage>
</organism>
<dbReference type="EMBL" id="CAIIXF020000003">
    <property type="protein sequence ID" value="CAH1778671.1"/>
    <property type="molecule type" value="Genomic_DNA"/>
</dbReference>
<evidence type="ECO:0000259" key="12">
    <source>
        <dbReference type="Pfam" id="PF23440"/>
    </source>
</evidence>
<keyword evidence="4" id="KW-0963">Cytoplasm</keyword>
<keyword evidence="6" id="KW-0966">Cell projection</keyword>
<evidence type="ECO:0000256" key="4">
    <source>
        <dbReference type="ARBA" id="ARBA00022490"/>
    </source>
</evidence>
<keyword evidence="5" id="KW-0969">Cilium</keyword>
<evidence type="ECO:0000256" key="6">
    <source>
        <dbReference type="ARBA" id="ARBA00023273"/>
    </source>
</evidence>
<feature type="domain" description="BROMI C-terminal Rab TBC-like" evidence="12">
    <location>
        <begin position="866"/>
        <end position="1312"/>
    </location>
</feature>
<dbReference type="SUPFAM" id="SSF47923">
    <property type="entry name" value="Ypt/Rab-GAP domain of gyp1p"/>
    <property type="match status" value="1"/>
</dbReference>
<dbReference type="InterPro" id="IPR055391">
    <property type="entry name" value="BROMI_N"/>
</dbReference>
<protein>
    <recommendedName>
        <fullName evidence="8">Protein broad-minded</fullName>
    </recommendedName>
    <alternativeName>
        <fullName evidence="9">TBC1 domain family member 32</fullName>
    </alternativeName>
</protein>
<evidence type="ECO:0000256" key="3">
    <source>
        <dbReference type="ARBA" id="ARBA00022473"/>
    </source>
</evidence>
<dbReference type="FunFam" id="1.10.472.80:FF:000031">
    <property type="entry name" value="TBC1 domain family, member 32"/>
    <property type="match status" value="1"/>
</dbReference>
<dbReference type="GO" id="GO:0005929">
    <property type="term" value="C:cilium"/>
    <property type="evidence" value="ECO:0007669"/>
    <property type="project" value="UniProtKB-SubCell"/>
</dbReference>
<keyword evidence="14" id="KW-1185">Reference proteome</keyword>
<accession>A0A8S4NCZ1</accession>
<dbReference type="InterPro" id="IPR055392">
    <property type="entry name" value="BROMI_C"/>
</dbReference>
<dbReference type="PANTHER" id="PTHR13465:SF3">
    <property type="entry name" value="PROTEIN BROAD-MINDED"/>
    <property type="match status" value="1"/>
</dbReference>
<evidence type="ECO:0000256" key="7">
    <source>
        <dbReference type="ARBA" id="ARBA00054310"/>
    </source>
</evidence>
<feature type="domain" description="BROMI middle region" evidence="10">
    <location>
        <begin position="172"/>
        <end position="847"/>
    </location>
</feature>
<dbReference type="OrthoDB" id="1668230at2759"/>
<evidence type="ECO:0000313" key="14">
    <source>
        <dbReference type="Proteomes" id="UP000749559"/>
    </source>
</evidence>
<evidence type="ECO:0000259" key="10">
    <source>
        <dbReference type="Pfam" id="PF14961"/>
    </source>
</evidence>
<dbReference type="Pfam" id="PF14961">
    <property type="entry name" value="BROMI"/>
    <property type="match status" value="1"/>
</dbReference>
<name>A0A8S4NCZ1_OWEFU</name>
<dbReference type="InterPro" id="IPR035969">
    <property type="entry name" value="Rab-GAP_TBC_sf"/>
</dbReference>
<dbReference type="GO" id="GO:1905515">
    <property type="term" value="P:non-motile cilium assembly"/>
    <property type="evidence" value="ECO:0007669"/>
    <property type="project" value="TreeGrafter"/>
</dbReference>
<evidence type="ECO:0000313" key="13">
    <source>
        <dbReference type="EMBL" id="CAH1778671.1"/>
    </source>
</evidence>
<dbReference type="InterPro" id="IPR039156">
    <property type="entry name" value="PHAF1/BROMI"/>
</dbReference>
<evidence type="ECO:0000259" key="11">
    <source>
        <dbReference type="Pfam" id="PF23431"/>
    </source>
</evidence>
<dbReference type="Pfam" id="PF23440">
    <property type="entry name" value="BROMI_C"/>
    <property type="match status" value="1"/>
</dbReference>
<evidence type="ECO:0000256" key="8">
    <source>
        <dbReference type="ARBA" id="ARBA00067690"/>
    </source>
</evidence>
<reference evidence="13" key="1">
    <citation type="submission" date="2022-03" db="EMBL/GenBank/DDBJ databases">
        <authorList>
            <person name="Martin C."/>
        </authorList>
    </citation>
    <scope>NUCLEOTIDE SEQUENCE</scope>
</reference>
<comment type="caution">
    <text evidence="13">The sequence shown here is derived from an EMBL/GenBank/DDBJ whole genome shotgun (WGS) entry which is preliminary data.</text>
</comment>
<evidence type="ECO:0000256" key="2">
    <source>
        <dbReference type="ARBA" id="ARBA00004496"/>
    </source>
</evidence>
<gene>
    <name evidence="13" type="ORF">OFUS_LOCUS5560</name>
</gene>
<comment type="function">
    <text evidence="7">Required for high-level Shh responses in the developing neural tube. Together with CDK20, controls the structure of the primary cilium by coordinating assembly of the ciliary membrane and axoneme, allowing GLI2 to be properly activated in response to Shh signaling.</text>
</comment>
<dbReference type="GO" id="GO:0005737">
    <property type="term" value="C:cytoplasm"/>
    <property type="evidence" value="ECO:0007669"/>
    <property type="project" value="UniProtKB-SubCell"/>
</dbReference>
<sequence length="1315" mass="150629">MTETVEKLQEDALIKGVKQLLLSTKGYLQDANSVEDMEETLVHLEERDGDFHRYDLVKGLRAQVEESLGPLIDSELHRHALDQYDQIAGNEHILQQITDKLIHSQQRKEMSGNLKQNVQWAVQYLLDNFDEEFRHSIEESQAIQKHNLFSSDGESSFGSSFNQSSFVFPNQEHFQHIAENLEKSNFPENRIEGLISLVKASSADILCSDYWPQFKKGLMHALEDDDIKISSLSMTFCAKAFASCSPSTKEVFFLLVDYLIGQFQPPKSYIPKVKNGLDINKADTVKLLKVFRLLNEFQKQIPQYWIRFPERFVEELIESMLKLIEITYKAPMGSQPQMMPLHFLAVLDPQAKWFMTWMHGHYSRSILLKNFESCKVVVIAVIKHCMEFCGSRKVPFDLMSEASDTPGSTGTGEGRRKHYTGPEIEYIYFIHSIHFISKLLCFKHGRDLFPITVKEKEEPVSITKFLVSLTQLLTDPTVQSLHPHSQGVFELCYLVTEFLVRLCQCDDVSEICMCHDDVTSALLSPIAHWLDGSSDQGGNMASETTRVYIGEILSVVASNSRGRRHLLYGEREERFTRTKSAPAHTITEFVCKGLVKNLPRESGPPPSCYVIEAYMYVCRQLYSTCEGLYVLYPYNLHTVISNVWKATRRQLENAKTPTPSSDNSDDNEHAESRELIFWEETLKDNLLNFATTPKGLLLLQQTGAIDDCVSYMCSRYAKRLQVSKREKFGYGYMISQVAGTTPGIVALDSSGFFNNLIRELWSTLECDSEDNFVYTPRIWPIDPIDKSAHKYFMSLVHTLSSFPSVYELLRGGKLPAKDSYGFRELPETVVDLLDRLIVVNTEAKIHSLFNYEQSHIFGLRVLSAMVSSLDVFLLLQTQYDIHNVLLTGQEANCPEDRQGEIIVDMLSLERNYILVKSYLIGGPSERIIPPRELTQIQMKKKFKYPLFSCYPVPREYSPNIAGRSAMKQASYIDYANRGPENELSKFLSETTKKNRHVKSTSWLDKCSKVFLNLMSSKPETVKGSLLTELLEKSLPVLNNSQEEAIFPQMEYTGTDAQLKSYKLSSIKDLGVRMAVRYGMHLKVLTSSAEAAENLSQIMKQTGYFLKQQQKHVDSPLRTMQGEYVGFDWFAATIFLMMNGHVERTWKFLYRFSCLASSGYLWVPRLYCSMHLPPGLMESGISPLLSSTGHNVELVLQAELPLVYSAFRMSGFAPSQICYHWLQQCFWNYLDWLDICHYVCVCILRGVDYQVYTCVALLKYLQRDILQHQQDGDLAVFLKEESIKGFRLGAHLDFIYQLQQKFRKTILPEMLNITQP</sequence>
<evidence type="ECO:0000256" key="9">
    <source>
        <dbReference type="ARBA" id="ARBA00075916"/>
    </source>
</evidence>
<dbReference type="PANTHER" id="PTHR13465">
    <property type="entry name" value="UPF0183 PROTEIN"/>
    <property type="match status" value="1"/>
</dbReference>